<feature type="transmembrane region" description="Helical" evidence="10">
    <location>
        <begin position="128"/>
        <end position="155"/>
    </location>
</feature>
<protein>
    <recommendedName>
        <fullName evidence="8">Mannose-P-dolichol utilization defect 1 protein homolog</fullName>
    </recommendedName>
</protein>
<keyword evidence="5 8" id="KW-1133">Transmembrane helix</keyword>
<dbReference type="PIRSF" id="PIRSF023381">
    <property type="entry name" value="MannP-dilichol_defect-1p"/>
    <property type="match status" value="1"/>
</dbReference>
<feature type="transmembrane region" description="Helical" evidence="10">
    <location>
        <begin position="211"/>
        <end position="232"/>
    </location>
</feature>
<dbReference type="OrthoDB" id="271506at2759"/>
<evidence type="ECO:0000256" key="4">
    <source>
        <dbReference type="ARBA" id="ARBA00022737"/>
    </source>
</evidence>
<dbReference type="GO" id="GO:0016020">
    <property type="term" value="C:membrane"/>
    <property type="evidence" value="ECO:0007669"/>
    <property type="project" value="UniProtKB-SubCell"/>
</dbReference>
<name>X6PH21_RETFI</name>
<evidence type="ECO:0000256" key="9">
    <source>
        <dbReference type="SAM" id="MobiDB-lite"/>
    </source>
</evidence>
<gene>
    <name evidence="11" type="ORF">RFI_00067</name>
</gene>
<evidence type="ECO:0000313" key="11">
    <source>
        <dbReference type="EMBL" id="ETO36987.1"/>
    </source>
</evidence>
<accession>X6PH21</accession>
<evidence type="ECO:0000256" key="8">
    <source>
        <dbReference type="PIRNR" id="PIRNR023381"/>
    </source>
</evidence>
<dbReference type="Proteomes" id="UP000023152">
    <property type="component" value="Unassembled WGS sequence"/>
</dbReference>
<evidence type="ECO:0000256" key="3">
    <source>
        <dbReference type="ARBA" id="ARBA00022692"/>
    </source>
</evidence>
<keyword evidence="12" id="KW-1185">Reference proteome</keyword>
<evidence type="ECO:0000256" key="5">
    <source>
        <dbReference type="ARBA" id="ARBA00022989"/>
    </source>
</evidence>
<keyword evidence="3 8" id="KW-0812">Transmembrane</keyword>
<evidence type="ECO:0000256" key="10">
    <source>
        <dbReference type="SAM" id="Phobius"/>
    </source>
</evidence>
<dbReference type="EMBL" id="ASPP01000076">
    <property type="protein sequence ID" value="ETO36987.1"/>
    <property type="molecule type" value="Genomic_DNA"/>
</dbReference>
<comment type="similarity">
    <text evidence="7 8">Belongs to the MPDU1 (TC 2.A.43.3) family.</text>
</comment>
<evidence type="ECO:0000256" key="1">
    <source>
        <dbReference type="ARBA" id="ARBA00004141"/>
    </source>
</evidence>
<keyword evidence="6 8" id="KW-0472">Membrane</keyword>
<dbReference type="Gene3D" id="1.20.1280.290">
    <property type="match status" value="2"/>
</dbReference>
<keyword evidence="2" id="KW-0813">Transport</keyword>
<evidence type="ECO:0000256" key="7">
    <source>
        <dbReference type="ARBA" id="ARBA00038475"/>
    </source>
</evidence>
<keyword evidence="4" id="KW-0677">Repeat</keyword>
<organism evidence="11 12">
    <name type="scientific">Reticulomyxa filosa</name>
    <dbReference type="NCBI Taxonomy" id="46433"/>
    <lineage>
        <taxon>Eukaryota</taxon>
        <taxon>Sar</taxon>
        <taxon>Rhizaria</taxon>
        <taxon>Retaria</taxon>
        <taxon>Foraminifera</taxon>
        <taxon>Monothalamids</taxon>
        <taxon>Reticulomyxidae</taxon>
        <taxon>Reticulomyxa</taxon>
    </lineage>
</organism>
<proteinExistence type="inferred from homology"/>
<dbReference type="OMA" id="HLQNQAG"/>
<dbReference type="AlphaFoldDB" id="X6PH21"/>
<sequence length="292" mass="33215">MSSEELVWLYFTPKCFEHVRVFDINGFLAEGCLKKFLSKFLGYGVTLGGFALKLPQIQKVISAQSAKGLSVPSLAIETFNWAVTGAYFSRQNYPISTYGETPVVFMQNMVLLYLIFQYQNQLDFLHLAGLFLGFLLCAFMVTSPLFPFAIVSYLYSSQMIFVLSSKIPQIWQNYSAKSTGQLAFLTSCMQFAGACSRLFTTIQEVNEFIPIAIWSSSVFVNGIIFAQFLLYWNQPQSVAPNVNAVKSDDAQTSKTNNPQNQMNDMKKNPQEKYERSKYYFKKSLTLQTMHFC</sequence>
<dbReference type="InterPro" id="IPR016817">
    <property type="entry name" value="MannP-dilichol_defect-1"/>
</dbReference>
<evidence type="ECO:0000313" key="12">
    <source>
        <dbReference type="Proteomes" id="UP000023152"/>
    </source>
</evidence>
<dbReference type="PANTHER" id="PTHR12226">
    <property type="entry name" value="MANNOSE-P-DOLICHOL UTILIZATION DEFECT 1 LEC35 -RELATED"/>
    <property type="match status" value="1"/>
</dbReference>
<evidence type="ECO:0000256" key="2">
    <source>
        <dbReference type="ARBA" id="ARBA00022448"/>
    </source>
</evidence>
<evidence type="ECO:0000256" key="6">
    <source>
        <dbReference type="ARBA" id="ARBA00023136"/>
    </source>
</evidence>
<dbReference type="SMART" id="SM00679">
    <property type="entry name" value="CTNS"/>
    <property type="match status" value="2"/>
</dbReference>
<dbReference type="Pfam" id="PF04193">
    <property type="entry name" value="PQ-loop"/>
    <property type="match status" value="2"/>
</dbReference>
<comment type="subcellular location">
    <subcellularLocation>
        <location evidence="1 8">Membrane</location>
        <topology evidence="1 8">Multi-pass membrane protein</topology>
    </subcellularLocation>
</comment>
<dbReference type="InterPro" id="IPR006603">
    <property type="entry name" value="PQ-loop_rpt"/>
</dbReference>
<feature type="compositionally biased region" description="Polar residues" evidence="9">
    <location>
        <begin position="252"/>
        <end position="263"/>
    </location>
</feature>
<reference evidence="11 12" key="1">
    <citation type="journal article" date="2013" name="Curr. Biol.">
        <title>The Genome of the Foraminiferan Reticulomyxa filosa.</title>
        <authorList>
            <person name="Glockner G."/>
            <person name="Hulsmann N."/>
            <person name="Schleicher M."/>
            <person name="Noegel A.A."/>
            <person name="Eichinger L."/>
            <person name="Gallinger C."/>
            <person name="Pawlowski J."/>
            <person name="Sierra R."/>
            <person name="Euteneuer U."/>
            <person name="Pillet L."/>
            <person name="Moustafa A."/>
            <person name="Platzer M."/>
            <person name="Groth M."/>
            <person name="Szafranski K."/>
            <person name="Schliwa M."/>
        </authorList>
    </citation>
    <scope>NUCLEOTIDE SEQUENCE [LARGE SCALE GENOMIC DNA]</scope>
</reference>
<comment type="caution">
    <text evidence="11">The sequence shown here is derived from an EMBL/GenBank/DDBJ whole genome shotgun (WGS) entry which is preliminary data.</text>
</comment>
<feature type="transmembrane region" description="Helical" evidence="10">
    <location>
        <begin position="95"/>
        <end position="116"/>
    </location>
</feature>
<feature type="region of interest" description="Disordered" evidence="9">
    <location>
        <begin position="246"/>
        <end position="271"/>
    </location>
</feature>
<dbReference type="PANTHER" id="PTHR12226:SF2">
    <property type="entry name" value="MANNOSE-P-DOLICHOL UTILIZATION DEFECT 1 PROTEIN"/>
    <property type="match status" value="1"/>
</dbReference>